<feature type="domain" description="Neutral/alkaline non-lysosomal ceramidase N-terminal" evidence="2">
    <location>
        <begin position="42"/>
        <end position="87"/>
    </location>
</feature>
<dbReference type="InterPro" id="IPR006823">
    <property type="entry name" value="Ceramidase_alk"/>
</dbReference>
<evidence type="ECO:0000256" key="1">
    <source>
        <dbReference type="PIRSR" id="PIRSR606823-2"/>
    </source>
</evidence>
<comment type="caution">
    <text evidence="3">The sequence shown here is derived from an EMBL/GenBank/DDBJ whole genome shotgun (WGS) entry which is preliminary data.</text>
</comment>
<evidence type="ECO:0000313" key="4">
    <source>
        <dbReference type="Proteomes" id="UP000796880"/>
    </source>
</evidence>
<dbReference type="PANTHER" id="PTHR12670:SF1">
    <property type="entry name" value="NEUTRAL CERAMIDASE"/>
    <property type="match status" value="1"/>
</dbReference>
<dbReference type="GO" id="GO:0005576">
    <property type="term" value="C:extracellular region"/>
    <property type="evidence" value="ECO:0007669"/>
    <property type="project" value="TreeGrafter"/>
</dbReference>
<dbReference type="Proteomes" id="UP000796880">
    <property type="component" value="Unassembled WGS sequence"/>
</dbReference>
<protein>
    <recommendedName>
        <fullName evidence="2">Neutral/alkaline non-lysosomal ceramidase N-terminal domain-containing protein</fullName>
    </recommendedName>
</protein>
<dbReference type="GO" id="GO:0046514">
    <property type="term" value="P:ceramide catabolic process"/>
    <property type="evidence" value="ECO:0007669"/>
    <property type="project" value="InterPro"/>
</dbReference>
<name>A0A8K0EA34_9ROSA</name>
<keyword evidence="1" id="KW-0479">Metal-binding</keyword>
<dbReference type="GO" id="GO:0042759">
    <property type="term" value="P:long-chain fatty acid biosynthetic process"/>
    <property type="evidence" value="ECO:0007669"/>
    <property type="project" value="TreeGrafter"/>
</dbReference>
<comment type="cofactor">
    <cofactor evidence="1">
        <name>Zn(2+)</name>
        <dbReference type="ChEBI" id="CHEBI:29105"/>
    </cofactor>
    <text evidence="1">Binds 1 zinc ion per subunit.</text>
</comment>
<evidence type="ECO:0000313" key="3">
    <source>
        <dbReference type="EMBL" id="KAF3439522.1"/>
    </source>
</evidence>
<dbReference type="OrthoDB" id="191371at2759"/>
<dbReference type="AlphaFoldDB" id="A0A8K0EA34"/>
<keyword evidence="1" id="KW-0862">Zinc</keyword>
<feature type="domain" description="Neutral/alkaline non-lysosomal ceramidase N-terminal" evidence="2">
    <location>
        <begin position="133"/>
        <end position="185"/>
    </location>
</feature>
<dbReference type="GO" id="GO:0046872">
    <property type="term" value="F:metal ion binding"/>
    <property type="evidence" value="ECO:0007669"/>
    <property type="project" value="UniProtKB-KW"/>
</dbReference>
<dbReference type="Pfam" id="PF04734">
    <property type="entry name" value="Ceramidase_alk"/>
    <property type="match status" value="2"/>
</dbReference>
<dbReference type="GO" id="GO:0016020">
    <property type="term" value="C:membrane"/>
    <property type="evidence" value="ECO:0007669"/>
    <property type="project" value="GOC"/>
</dbReference>
<dbReference type="PANTHER" id="PTHR12670">
    <property type="entry name" value="CERAMIDASE"/>
    <property type="match status" value="1"/>
</dbReference>
<dbReference type="InterPro" id="IPR031329">
    <property type="entry name" value="NEUT/ALK_ceramidase_N"/>
</dbReference>
<accession>A0A8K0EA34</accession>
<gene>
    <name evidence="3" type="ORF">FNV43_RR17800</name>
</gene>
<feature type="binding site" evidence="1">
    <location>
        <position position="74"/>
    </location>
    <ligand>
        <name>Zn(2+)</name>
        <dbReference type="ChEBI" id="CHEBI:29105"/>
    </ligand>
</feature>
<evidence type="ECO:0000259" key="2">
    <source>
        <dbReference type="Pfam" id="PF04734"/>
    </source>
</evidence>
<dbReference type="GO" id="GO:0017040">
    <property type="term" value="F:N-acylsphingosine amidohydrolase activity"/>
    <property type="evidence" value="ECO:0007669"/>
    <property type="project" value="InterPro"/>
</dbReference>
<reference evidence="3" key="1">
    <citation type="submission" date="2020-03" db="EMBL/GenBank/DDBJ databases">
        <title>A high-quality chromosome-level genome assembly of a woody plant with both climbing and erect habits, Rhamnella rubrinervis.</title>
        <authorList>
            <person name="Lu Z."/>
            <person name="Yang Y."/>
            <person name="Zhu X."/>
            <person name="Sun Y."/>
        </authorList>
    </citation>
    <scope>NUCLEOTIDE SEQUENCE</scope>
    <source>
        <strain evidence="3">BYM</strain>
        <tissue evidence="3">Leaf</tissue>
    </source>
</reference>
<dbReference type="EMBL" id="VOIH02000008">
    <property type="protein sequence ID" value="KAF3439522.1"/>
    <property type="molecule type" value="Genomic_DNA"/>
</dbReference>
<organism evidence="3 4">
    <name type="scientific">Rhamnella rubrinervis</name>
    <dbReference type="NCBI Taxonomy" id="2594499"/>
    <lineage>
        <taxon>Eukaryota</taxon>
        <taxon>Viridiplantae</taxon>
        <taxon>Streptophyta</taxon>
        <taxon>Embryophyta</taxon>
        <taxon>Tracheophyta</taxon>
        <taxon>Spermatophyta</taxon>
        <taxon>Magnoliopsida</taxon>
        <taxon>eudicotyledons</taxon>
        <taxon>Gunneridae</taxon>
        <taxon>Pentapetalae</taxon>
        <taxon>rosids</taxon>
        <taxon>fabids</taxon>
        <taxon>Rosales</taxon>
        <taxon>Rhamnaceae</taxon>
        <taxon>rhamnoid group</taxon>
        <taxon>Rhamneae</taxon>
        <taxon>Rhamnella</taxon>
    </lineage>
</organism>
<sequence>MAMMCGLGFEWNLWQTYGESDSKYFTKSRSPPPLSDPALHWRLRDSVKTMLSCGNEGDDIHVVIVGLTNTYSQYVNTFEEYEVQRYEIYTTGVKFTHFLSAIHAVRSFFIINWVMMAVVKLSTHLFLSLQNTNCICHRRLRDSVRTMLSTGNKGNGIHIVIAGLNNTYSQYANTFEEYEVQKYEELSEDMICSSG</sequence>
<dbReference type="GO" id="GO:0046512">
    <property type="term" value="P:sphingosine biosynthetic process"/>
    <property type="evidence" value="ECO:0007669"/>
    <property type="project" value="TreeGrafter"/>
</dbReference>
<proteinExistence type="predicted"/>
<keyword evidence="4" id="KW-1185">Reference proteome</keyword>